<feature type="domain" description="Luciferase-like" evidence="5">
    <location>
        <begin position="14"/>
        <end position="223"/>
    </location>
</feature>
<evidence type="ECO:0000256" key="3">
    <source>
        <dbReference type="ARBA" id="ARBA00023002"/>
    </source>
</evidence>
<proteinExistence type="predicted"/>
<sequence>MRHALSVAPFAELADPQAMIEVARSADDAGWDALYLWDHVHRDPAEVTELADVWTMLAAVATTTERIRLGPMVTPLSRRRLSVLIRQTVTLDHLSGGRLTMGIGLGVDRAGELTRFGEVVDARTRADILDESVDLLIEAWAGETVTHRGEHRLIDGIAFRPRPIQRPGIPIWCAARGSALRPVRRAARFQGLFLIEADAEQLGRAIEEVASARGSLDGFDVAVVAPAPGDPHSHDTGLLDVPGVTWAVHMYPPDVAFDRALAAAKAGPRAAS</sequence>
<dbReference type="PANTHER" id="PTHR42847">
    <property type="entry name" value="ALKANESULFONATE MONOOXYGENASE"/>
    <property type="match status" value="1"/>
</dbReference>
<dbReference type="PANTHER" id="PTHR42847:SF4">
    <property type="entry name" value="ALKANESULFONATE MONOOXYGENASE-RELATED"/>
    <property type="match status" value="1"/>
</dbReference>
<dbReference type="SUPFAM" id="SSF51679">
    <property type="entry name" value="Bacterial luciferase-like"/>
    <property type="match status" value="1"/>
</dbReference>
<dbReference type="AlphaFoldDB" id="A0A936N8N0"/>
<organism evidence="6 7">
    <name type="scientific">Candidatus Neomicrothrix subdominans</name>
    <dbReference type="NCBI Taxonomy" id="2954438"/>
    <lineage>
        <taxon>Bacteria</taxon>
        <taxon>Bacillati</taxon>
        <taxon>Actinomycetota</taxon>
        <taxon>Acidimicrobiia</taxon>
        <taxon>Acidimicrobiales</taxon>
        <taxon>Microthrixaceae</taxon>
        <taxon>Candidatus Neomicrothrix</taxon>
    </lineage>
</organism>
<keyword evidence="4" id="KW-0503">Monooxygenase</keyword>
<evidence type="ECO:0000256" key="4">
    <source>
        <dbReference type="ARBA" id="ARBA00023033"/>
    </source>
</evidence>
<evidence type="ECO:0000256" key="2">
    <source>
        <dbReference type="ARBA" id="ARBA00022643"/>
    </source>
</evidence>
<gene>
    <name evidence="6" type="ORF">IPN02_02005</name>
</gene>
<dbReference type="Gene3D" id="3.20.20.30">
    <property type="entry name" value="Luciferase-like domain"/>
    <property type="match status" value="1"/>
</dbReference>
<name>A0A936N8N0_9ACTN</name>
<dbReference type="InterPro" id="IPR011251">
    <property type="entry name" value="Luciferase-like_dom"/>
</dbReference>
<keyword evidence="3" id="KW-0560">Oxidoreductase</keyword>
<keyword evidence="2" id="KW-0288">FMN</keyword>
<evidence type="ECO:0000313" key="7">
    <source>
        <dbReference type="Proteomes" id="UP000727993"/>
    </source>
</evidence>
<evidence type="ECO:0000256" key="1">
    <source>
        <dbReference type="ARBA" id="ARBA00022630"/>
    </source>
</evidence>
<protein>
    <submittedName>
        <fullName evidence="6">LLM class flavin-dependent oxidoreductase</fullName>
    </submittedName>
</protein>
<dbReference type="InterPro" id="IPR050172">
    <property type="entry name" value="SsuD_RutA_monooxygenase"/>
</dbReference>
<dbReference type="Proteomes" id="UP000727993">
    <property type="component" value="Unassembled WGS sequence"/>
</dbReference>
<dbReference type="Pfam" id="PF00296">
    <property type="entry name" value="Bac_luciferase"/>
    <property type="match status" value="1"/>
</dbReference>
<evidence type="ECO:0000313" key="6">
    <source>
        <dbReference type="EMBL" id="MBK9295653.1"/>
    </source>
</evidence>
<keyword evidence="1" id="KW-0285">Flavoprotein</keyword>
<comment type="caution">
    <text evidence="6">The sequence shown here is derived from an EMBL/GenBank/DDBJ whole genome shotgun (WGS) entry which is preliminary data.</text>
</comment>
<dbReference type="EMBL" id="JADJZA010000001">
    <property type="protein sequence ID" value="MBK9295653.1"/>
    <property type="molecule type" value="Genomic_DNA"/>
</dbReference>
<dbReference type="GO" id="GO:0008726">
    <property type="term" value="F:alkanesulfonate monooxygenase activity"/>
    <property type="evidence" value="ECO:0007669"/>
    <property type="project" value="TreeGrafter"/>
</dbReference>
<dbReference type="GO" id="GO:0046306">
    <property type="term" value="P:alkanesulfonate catabolic process"/>
    <property type="evidence" value="ECO:0007669"/>
    <property type="project" value="TreeGrafter"/>
</dbReference>
<accession>A0A936N8N0</accession>
<reference evidence="6 7" key="1">
    <citation type="submission" date="2020-10" db="EMBL/GenBank/DDBJ databases">
        <title>Connecting structure to function with the recovery of over 1000 high-quality activated sludge metagenome-assembled genomes encoding full-length rRNA genes using long-read sequencing.</title>
        <authorList>
            <person name="Singleton C.M."/>
            <person name="Petriglieri F."/>
            <person name="Kristensen J.M."/>
            <person name="Kirkegaard R.H."/>
            <person name="Michaelsen T.Y."/>
            <person name="Andersen M.H."/>
            <person name="Karst S.M."/>
            <person name="Dueholm M.S."/>
            <person name="Nielsen P.H."/>
            <person name="Albertsen M."/>
        </authorList>
    </citation>
    <scope>NUCLEOTIDE SEQUENCE [LARGE SCALE GENOMIC DNA]</scope>
    <source>
        <strain evidence="6">Lyne_18-Q3-R50-59_MAXAC.006</strain>
    </source>
</reference>
<dbReference type="InterPro" id="IPR036661">
    <property type="entry name" value="Luciferase-like_sf"/>
</dbReference>
<evidence type="ECO:0000259" key="5">
    <source>
        <dbReference type="Pfam" id="PF00296"/>
    </source>
</evidence>